<name>A0A371K1Q0_9GAMM</name>
<comment type="caution">
    <text evidence="3">The sequence shown here is derived from an EMBL/GenBank/DDBJ whole genome shotgun (WGS) entry which is preliminary data.</text>
</comment>
<reference evidence="3 4" key="1">
    <citation type="submission" date="2018-08" db="EMBL/GenBank/DDBJ databases">
        <title>Lysobacter sp. zong2l5, whole genome shotgun sequence.</title>
        <authorList>
            <person name="Zhang X."/>
            <person name="Feng G."/>
            <person name="Zhu H."/>
        </authorList>
    </citation>
    <scope>NUCLEOTIDE SEQUENCE [LARGE SCALE GENOMIC DNA]</scope>
    <source>
        <strain evidence="4">zong2l5</strain>
    </source>
</reference>
<dbReference type="InterPro" id="IPR036812">
    <property type="entry name" value="NAD(P)_OxRdtase_dom_sf"/>
</dbReference>
<accession>A0A371K1Q0</accession>
<dbReference type="InterPro" id="IPR019546">
    <property type="entry name" value="TAT_signal_bac_arc"/>
</dbReference>
<feature type="domain" description="NADP-dependent oxidoreductase" evidence="2">
    <location>
        <begin position="71"/>
        <end position="310"/>
    </location>
</feature>
<sequence length="328" mass="35341">MVSRRDFLATAGLAGTALALAPLSACSREAPPPQGAAGAVKPAGARVDEPPFRGTLLRRAIPSSGEQIPVIGMGTSGSFEVGDGAQARDPLREVLRRFVDAGATVIDTAPTYSSAEDVLGDLVAEAQLRPKLFLATKLSGVSGREEGLAQFAQSQQRLKSERIDLLQVHNLRDTQTQLALARELKQQGKVRYVGLTHYREDSQAQLAQDMRALKPDFVQINYSPVSRGAEREIFPLARELGIAVMINRAFEDGRLFAQVRDKPVPEWAAEVGADSWAQLFLKFVLSEPAVTVVIPATSKPKNQTDNLKAGVGALLDRRQRDALIAAVG</sequence>
<dbReference type="InterPro" id="IPR023210">
    <property type="entry name" value="NADP_OxRdtase_dom"/>
</dbReference>
<dbReference type="Pfam" id="PF00248">
    <property type="entry name" value="Aldo_ket_red"/>
    <property type="match status" value="1"/>
</dbReference>
<dbReference type="InterPro" id="IPR053135">
    <property type="entry name" value="AKR2_Oxidoreductase"/>
</dbReference>
<evidence type="ECO:0000256" key="1">
    <source>
        <dbReference type="ARBA" id="ARBA00022729"/>
    </source>
</evidence>
<dbReference type="NCBIfam" id="TIGR01409">
    <property type="entry name" value="TAT_signal_seq"/>
    <property type="match status" value="1"/>
</dbReference>
<dbReference type="Proteomes" id="UP000264492">
    <property type="component" value="Unassembled WGS sequence"/>
</dbReference>
<dbReference type="SUPFAM" id="SSF51430">
    <property type="entry name" value="NAD(P)-linked oxidoreductase"/>
    <property type="match status" value="1"/>
</dbReference>
<dbReference type="PROSITE" id="PS51318">
    <property type="entry name" value="TAT"/>
    <property type="match status" value="1"/>
</dbReference>
<evidence type="ECO:0000259" key="2">
    <source>
        <dbReference type="Pfam" id="PF00248"/>
    </source>
</evidence>
<evidence type="ECO:0000313" key="3">
    <source>
        <dbReference type="EMBL" id="RDZ27767.1"/>
    </source>
</evidence>
<dbReference type="PANTHER" id="PTHR43312:SF1">
    <property type="entry name" value="NADP-DEPENDENT OXIDOREDUCTASE DOMAIN-CONTAINING PROTEIN"/>
    <property type="match status" value="1"/>
</dbReference>
<dbReference type="Gene3D" id="3.20.20.100">
    <property type="entry name" value="NADP-dependent oxidoreductase domain"/>
    <property type="match status" value="1"/>
</dbReference>
<dbReference type="InterPro" id="IPR006311">
    <property type="entry name" value="TAT_signal"/>
</dbReference>
<dbReference type="OrthoDB" id="8563187at2"/>
<gene>
    <name evidence="3" type="ORF">DX914_00915</name>
</gene>
<keyword evidence="4" id="KW-1185">Reference proteome</keyword>
<protein>
    <submittedName>
        <fullName evidence="3">Aldo/keto reductase</fullName>
    </submittedName>
</protein>
<dbReference type="RefSeq" id="WP_115857210.1">
    <property type="nucleotide sequence ID" value="NZ_QTSU01000001.1"/>
</dbReference>
<dbReference type="AlphaFoldDB" id="A0A371K1Q0"/>
<keyword evidence="1" id="KW-0732">Signal</keyword>
<proteinExistence type="predicted"/>
<dbReference type="CDD" id="cd19095">
    <property type="entry name" value="AKR_PA4992-like"/>
    <property type="match status" value="1"/>
</dbReference>
<dbReference type="EMBL" id="QTSU01000001">
    <property type="protein sequence ID" value="RDZ27767.1"/>
    <property type="molecule type" value="Genomic_DNA"/>
</dbReference>
<organism evidence="3 4">
    <name type="scientific">Lysobacter silvisoli</name>
    <dbReference type="NCBI Taxonomy" id="2293254"/>
    <lineage>
        <taxon>Bacteria</taxon>
        <taxon>Pseudomonadati</taxon>
        <taxon>Pseudomonadota</taxon>
        <taxon>Gammaproteobacteria</taxon>
        <taxon>Lysobacterales</taxon>
        <taxon>Lysobacteraceae</taxon>
        <taxon>Lysobacter</taxon>
    </lineage>
</organism>
<dbReference type="PANTHER" id="PTHR43312">
    <property type="entry name" value="D-THREO-ALDOSE 1-DEHYDROGENASE"/>
    <property type="match status" value="1"/>
</dbReference>
<evidence type="ECO:0000313" key="4">
    <source>
        <dbReference type="Proteomes" id="UP000264492"/>
    </source>
</evidence>